<dbReference type="Pfam" id="PF13480">
    <property type="entry name" value="Acetyltransf_6"/>
    <property type="match status" value="1"/>
</dbReference>
<proteinExistence type="predicted"/>
<reference evidence="3" key="1">
    <citation type="submission" date="2018-05" db="EMBL/GenBank/DDBJ databases">
        <title>Zavarzinia sp. HR-AS.</title>
        <authorList>
            <person name="Lee Y."/>
            <person name="Jeon C.O."/>
        </authorList>
    </citation>
    <scope>NUCLEOTIDE SEQUENCE [LARGE SCALE GENOMIC DNA]</scope>
    <source>
        <strain evidence="3">DSM 1231</strain>
    </source>
</reference>
<name>A0A317E7Y9_9PROT</name>
<organism evidence="2 3">
    <name type="scientific">Zavarzinia compransoris</name>
    <dbReference type="NCBI Taxonomy" id="1264899"/>
    <lineage>
        <taxon>Bacteria</taxon>
        <taxon>Pseudomonadati</taxon>
        <taxon>Pseudomonadota</taxon>
        <taxon>Alphaproteobacteria</taxon>
        <taxon>Rhodospirillales</taxon>
        <taxon>Zavarziniaceae</taxon>
        <taxon>Zavarzinia</taxon>
    </lineage>
</organism>
<dbReference type="AlphaFoldDB" id="A0A317E7Y9"/>
<dbReference type="EMBL" id="QGLF01000001">
    <property type="protein sequence ID" value="PWR23059.1"/>
    <property type="molecule type" value="Genomic_DNA"/>
</dbReference>
<dbReference type="GO" id="GO:0016740">
    <property type="term" value="F:transferase activity"/>
    <property type="evidence" value="ECO:0007669"/>
    <property type="project" value="UniProtKB-KW"/>
</dbReference>
<comment type="caution">
    <text evidence="2">The sequence shown here is derived from an EMBL/GenBank/DDBJ whole genome shotgun (WGS) entry which is preliminary data.</text>
</comment>
<dbReference type="OrthoDB" id="3034222at2"/>
<dbReference type="InterPro" id="IPR016181">
    <property type="entry name" value="Acyl_CoA_acyltransferase"/>
</dbReference>
<dbReference type="InterPro" id="IPR038740">
    <property type="entry name" value="BioF2-like_GNAT_dom"/>
</dbReference>
<dbReference type="SUPFAM" id="SSF55729">
    <property type="entry name" value="Acyl-CoA N-acyltransferases (Nat)"/>
    <property type="match status" value="1"/>
</dbReference>
<dbReference type="Gene3D" id="3.40.630.30">
    <property type="match status" value="1"/>
</dbReference>
<evidence type="ECO:0000313" key="3">
    <source>
        <dbReference type="Proteomes" id="UP000246077"/>
    </source>
</evidence>
<dbReference type="Proteomes" id="UP000246077">
    <property type="component" value="Unassembled WGS sequence"/>
</dbReference>
<sequence length="377" mass="42282">MPVTAIETTIEAFAPADWNRCFPGDPENWAFYAACEKAGPPGFRWFYAAVREGGRLVAVAPAFGTDYRLDTTVQGAWKKVTERLYRLAPALLSVRLLAMGSPVAEICHLGFAPDVAGDARPGYLAALVAALQRLAAQQRYGLLGIKDAPAADGALWADTLLPRGFTRLPGLPTAVLDLPHADFDGYLATLSRATRKDLRRKAKAFDEIRIEKRHSVDDVIDEIGRLYEATVAHSDLQFEHLPPDYFRELLRRLAPNASVFLYWADTRLIAFNFVIETEGRLIDKYIGMDYALVHEYSTYFNTWMCNVKYCIAQAISTYQSGQAFYGPKLRLGCRLTPNWQFFRHRNVILNALLLLVAKCVRLDRFDPAIAKLIEDAA</sequence>
<accession>A0A317E7Y9</accession>
<evidence type="ECO:0000313" key="2">
    <source>
        <dbReference type="EMBL" id="PWR23059.1"/>
    </source>
</evidence>
<dbReference type="RefSeq" id="WP_109919094.1">
    <property type="nucleotide sequence ID" value="NZ_QGLF01000001.1"/>
</dbReference>
<protein>
    <submittedName>
        <fullName evidence="2">GNAT family N-acetyltransferase</fullName>
    </submittedName>
</protein>
<evidence type="ECO:0000259" key="1">
    <source>
        <dbReference type="Pfam" id="PF13480"/>
    </source>
</evidence>
<keyword evidence="3" id="KW-1185">Reference proteome</keyword>
<feature type="domain" description="BioF2-like acetyltransferase" evidence="1">
    <location>
        <begin position="193"/>
        <end position="317"/>
    </location>
</feature>
<keyword evidence="2" id="KW-0808">Transferase</keyword>
<gene>
    <name evidence="2" type="ORF">DKG75_00325</name>
</gene>